<sequence length="177" mass="20631">MKCPFCNADDTNVIDSRVSEEGTRIRRRRRCPACDKRFTTYETVELRLPQVVKHDGTRAEFDRSKLLTGFKRALHKRPVPTDYVDAAIDRIVHKFLSLGEREVSSRSIGESVMHELHKLDKVAYIRFASVYKSFQDVDDFRDAIREVNEVNVADETRDEQVAKEKKQTRKPRSSEDQ</sequence>
<protein>
    <recommendedName>
        <fullName evidence="8">Transcriptional repressor NrdR</fullName>
    </recommendedName>
</protein>
<comment type="similarity">
    <text evidence="8">Belongs to the NrdR family.</text>
</comment>
<evidence type="ECO:0000256" key="6">
    <source>
        <dbReference type="ARBA" id="ARBA00023125"/>
    </source>
</evidence>
<evidence type="ECO:0000256" key="3">
    <source>
        <dbReference type="ARBA" id="ARBA00022771"/>
    </source>
</evidence>
<dbReference type="HAMAP" id="MF_00440">
    <property type="entry name" value="NrdR"/>
    <property type="match status" value="1"/>
</dbReference>
<dbReference type="PANTHER" id="PTHR30455:SF2">
    <property type="entry name" value="TRANSCRIPTIONAL REPRESSOR NRDR"/>
    <property type="match status" value="1"/>
</dbReference>
<accession>A0A1I4CN94</accession>
<comment type="cofactor">
    <cofactor evidence="8">
        <name>Zn(2+)</name>
        <dbReference type="ChEBI" id="CHEBI:29105"/>
    </cofactor>
    <text evidence="8">Binds 1 zinc ion.</text>
</comment>
<keyword evidence="6 8" id="KW-0238">DNA-binding</keyword>
<dbReference type="Pfam" id="PF22811">
    <property type="entry name" value="Zn_ribbon_NrdR"/>
    <property type="match status" value="1"/>
</dbReference>
<gene>
    <name evidence="8" type="primary">nrdR</name>
    <name evidence="11" type="ORF">SAMN05216302_101664</name>
</gene>
<evidence type="ECO:0000259" key="10">
    <source>
        <dbReference type="PROSITE" id="PS51161"/>
    </source>
</evidence>
<feature type="region of interest" description="Disordered" evidence="9">
    <location>
        <begin position="154"/>
        <end position="177"/>
    </location>
</feature>
<dbReference type="AlphaFoldDB" id="A0A1I4CN94"/>
<evidence type="ECO:0000256" key="5">
    <source>
        <dbReference type="ARBA" id="ARBA00023015"/>
    </source>
</evidence>
<organism evidence="11 12">
    <name type="scientific">Nitrosomonas aestuarii</name>
    <dbReference type="NCBI Taxonomy" id="52441"/>
    <lineage>
        <taxon>Bacteria</taxon>
        <taxon>Pseudomonadati</taxon>
        <taxon>Pseudomonadota</taxon>
        <taxon>Betaproteobacteria</taxon>
        <taxon>Nitrosomonadales</taxon>
        <taxon>Nitrosomonadaceae</taxon>
        <taxon>Nitrosomonas</taxon>
    </lineage>
</organism>
<dbReference type="GO" id="GO:0045892">
    <property type="term" value="P:negative regulation of DNA-templated transcription"/>
    <property type="evidence" value="ECO:0007669"/>
    <property type="project" value="UniProtKB-UniRule"/>
</dbReference>
<evidence type="ECO:0000313" key="11">
    <source>
        <dbReference type="EMBL" id="SFK82120.1"/>
    </source>
</evidence>
<dbReference type="InterPro" id="IPR003796">
    <property type="entry name" value="RNR_NrdR-like"/>
</dbReference>
<proteinExistence type="inferred from homology"/>
<evidence type="ECO:0000256" key="2">
    <source>
        <dbReference type="ARBA" id="ARBA00022741"/>
    </source>
</evidence>
<dbReference type="PANTHER" id="PTHR30455">
    <property type="entry name" value="TRANSCRIPTIONAL REPRESSOR NRDR"/>
    <property type="match status" value="1"/>
</dbReference>
<keyword evidence="3 8" id="KW-0863">Zinc-finger</keyword>
<feature type="zinc finger region" evidence="8">
    <location>
        <begin position="3"/>
        <end position="34"/>
    </location>
</feature>
<dbReference type="OrthoDB" id="9807461at2"/>
<keyword evidence="1 8" id="KW-0678">Repressor</keyword>
<keyword evidence="5 8" id="KW-0805">Transcription regulation</keyword>
<evidence type="ECO:0000256" key="9">
    <source>
        <dbReference type="SAM" id="MobiDB-lite"/>
    </source>
</evidence>
<dbReference type="STRING" id="52441.SAMN05216302_101664"/>
<dbReference type="EMBL" id="FOSP01000016">
    <property type="protein sequence ID" value="SFK82120.1"/>
    <property type="molecule type" value="Genomic_DNA"/>
</dbReference>
<dbReference type="GO" id="GO:0005524">
    <property type="term" value="F:ATP binding"/>
    <property type="evidence" value="ECO:0007669"/>
    <property type="project" value="UniProtKB-UniRule"/>
</dbReference>
<dbReference type="InterPro" id="IPR005144">
    <property type="entry name" value="ATP-cone_dom"/>
</dbReference>
<dbReference type="RefSeq" id="WP_090700130.1">
    <property type="nucleotide sequence ID" value="NZ_FOSP01000016.1"/>
</dbReference>
<feature type="domain" description="ATP-cone" evidence="10">
    <location>
        <begin position="49"/>
        <end position="139"/>
    </location>
</feature>
<dbReference type="GO" id="GO:0003677">
    <property type="term" value="F:DNA binding"/>
    <property type="evidence" value="ECO:0007669"/>
    <property type="project" value="UniProtKB-KW"/>
</dbReference>
<comment type="function">
    <text evidence="8">Negatively regulates transcription of bacterial ribonucleotide reductase nrd genes and operons by binding to NrdR-boxes.</text>
</comment>
<evidence type="ECO:0000256" key="8">
    <source>
        <dbReference type="HAMAP-Rule" id="MF_00440"/>
    </source>
</evidence>
<keyword evidence="7 8" id="KW-0804">Transcription</keyword>
<dbReference type="NCBIfam" id="TIGR00244">
    <property type="entry name" value="transcriptional regulator NrdR"/>
    <property type="match status" value="1"/>
</dbReference>
<keyword evidence="12" id="KW-1185">Reference proteome</keyword>
<evidence type="ECO:0000256" key="1">
    <source>
        <dbReference type="ARBA" id="ARBA00022491"/>
    </source>
</evidence>
<dbReference type="InterPro" id="IPR055173">
    <property type="entry name" value="NrdR-like_N"/>
</dbReference>
<evidence type="ECO:0000256" key="4">
    <source>
        <dbReference type="ARBA" id="ARBA00022840"/>
    </source>
</evidence>
<evidence type="ECO:0000256" key="7">
    <source>
        <dbReference type="ARBA" id="ARBA00023163"/>
    </source>
</evidence>
<reference evidence="12" key="1">
    <citation type="submission" date="2016-10" db="EMBL/GenBank/DDBJ databases">
        <authorList>
            <person name="Varghese N."/>
            <person name="Submissions S."/>
        </authorList>
    </citation>
    <scope>NUCLEOTIDE SEQUENCE [LARGE SCALE GENOMIC DNA]</scope>
    <source>
        <strain evidence="12">Nm69</strain>
    </source>
</reference>
<name>A0A1I4CN94_9PROT</name>
<dbReference type="PROSITE" id="PS51161">
    <property type="entry name" value="ATP_CONE"/>
    <property type="match status" value="1"/>
</dbReference>
<dbReference type="Pfam" id="PF03477">
    <property type="entry name" value="ATP-cone"/>
    <property type="match status" value="1"/>
</dbReference>
<keyword evidence="8" id="KW-0862">Zinc</keyword>
<feature type="compositionally biased region" description="Basic and acidic residues" evidence="9">
    <location>
        <begin position="154"/>
        <end position="165"/>
    </location>
</feature>
<keyword evidence="4 8" id="KW-0067">ATP-binding</keyword>
<dbReference type="Proteomes" id="UP000199533">
    <property type="component" value="Unassembled WGS sequence"/>
</dbReference>
<evidence type="ECO:0000313" key="12">
    <source>
        <dbReference type="Proteomes" id="UP000199533"/>
    </source>
</evidence>
<keyword evidence="8" id="KW-0479">Metal-binding</keyword>
<dbReference type="GO" id="GO:0008270">
    <property type="term" value="F:zinc ion binding"/>
    <property type="evidence" value="ECO:0007669"/>
    <property type="project" value="UniProtKB-UniRule"/>
</dbReference>
<keyword evidence="2 8" id="KW-0547">Nucleotide-binding</keyword>